<evidence type="ECO:0000256" key="6">
    <source>
        <dbReference type="ARBA" id="ARBA00023310"/>
    </source>
</evidence>
<keyword evidence="3 7" id="KW-0375">Hydrogen ion transport</keyword>
<dbReference type="HAMAP" id="MF_01416">
    <property type="entry name" value="ATP_synth_delta_bact"/>
    <property type="match status" value="1"/>
</dbReference>
<dbReference type="Pfam" id="PF00213">
    <property type="entry name" value="OSCP"/>
    <property type="match status" value="1"/>
</dbReference>
<dbReference type="PANTHER" id="PTHR11910">
    <property type="entry name" value="ATP SYNTHASE DELTA CHAIN"/>
    <property type="match status" value="1"/>
</dbReference>
<gene>
    <name evidence="7" type="primary">atpH</name>
    <name evidence="8" type="ORF">SAMN05216249_11123</name>
</gene>
<sequence length="183" mass="20875">MAKLVSTTYGDALFELALDENQLDALYEEVTAVVQALEDNPELIKLLNHPNIDKEEKIKVVENVFEGRVSKYLIGLIDIVVEKEHSAEIVDILNYFVAMYKEHKKIGIAYVTTAVELRAEQKESLVKKLLDTTSYVKFEVHYKVDETLIGGMIIRINDKVVDSSIRTKLYELTQKLSDIRLVS</sequence>
<evidence type="ECO:0000256" key="2">
    <source>
        <dbReference type="ARBA" id="ARBA00022448"/>
    </source>
</evidence>
<proteinExistence type="inferred from homology"/>
<evidence type="ECO:0000256" key="5">
    <source>
        <dbReference type="ARBA" id="ARBA00023136"/>
    </source>
</evidence>
<dbReference type="RefSeq" id="WP_092872639.1">
    <property type="nucleotide sequence ID" value="NZ_FOJY01000011.1"/>
</dbReference>
<evidence type="ECO:0000256" key="1">
    <source>
        <dbReference type="ARBA" id="ARBA00004370"/>
    </source>
</evidence>
<accession>A0A1I0YRB7</accession>
<dbReference type="InterPro" id="IPR026015">
    <property type="entry name" value="ATP_synth_OSCP/delta_N_sf"/>
</dbReference>
<dbReference type="GO" id="GO:0045259">
    <property type="term" value="C:proton-transporting ATP synthase complex"/>
    <property type="evidence" value="ECO:0007669"/>
    <property type="project" value="UniProtKB-KW"/>
</dbReference>
<keyword evidence="6 7" id="KW-0066">ATP synthesis</keyword>
<dbReference type="InterPro" id="IPR000711">
    <property type="entry name" value="ATPase_OSCP/dsu"/>
</dbReference>
<evidence type="ECO:0000313" key="8">
    <source>
        <dbReference type="EMBL" id="SFB15864.1"/>
    </source>
</evidence>
<dbReference type="OrthoDB" id="9802471at2"/>
<evidence type="ECO:0000256" key="4">
    <source>
        <dbReference type="ARBA" id="ARBA00023065"/>
    </source>
</evidence>
<dbReference type="EMBL" id="FOJY01000011">
    <property type="protein sequence ID" value="SFB15864.1"/>
    <property type="molecule type" value="Genomic_DNA"/>
</dbReference>
<dbReference type="NCBIfam" id="TIGR01145">
    <property type="entry name" value="ATP_synt_delta"/>
    <property type="match status" value="1"/>
</dbReference>
<evidence type="ECO:0000256" key="3">
    <source>
        <dbReference type="ARBA" id="ARBA00022781"/>
    </source>
</evidence>
<keyword evidence="5 7" id="KW-0472">Membrane</keyword>
<reference evidence="8 9" key="1">
    <citation type="submission" date="2016-10" db="EMBL/GenBank/DDBJ databases">
        <authorList>
            <person name="de Groot N.N."/>
        </authorList>
    </citation>
    <scope>NUCLEOTIDE SEQUENCE [LARGE SCALE GENOMIC DNA]</scope>
    <source>
        <strain evidence="8 9">DSM 5522</strain>
    </source>
</reference>
<dbReference type="SUPFAM" id="SSF47928">
    <property type="entry name" value="N-terminal domain of the delta subunit of the F1F0-ATP synthase"/>
    <property type="match status" value="1"/>
</dbReference>
<dbReference type="AlphaFoldDB" id="A0A1I0YRB7"/>
<evidence type="ECO:0000313" key="9">
    <source>
        <dbReference type="Proteomes" id="UP000198838"/>
    </source>
</evidence>
<comment type="subcellular location">
    <subcellularLocation>
        <location evidence="7">Cell membrane</location>
        <topology evidence="7">Peripheral membrane protein</topology>
    </subcellularLocation>
    <subcellularLocation>
        <location evidence="1">Membrane</location>
    </subcellularLocation>
</comment>
<comment type="similarity">
    <text evidence="7">Belongs to the ATPase delta chain family.</text>
</comment>
<dbReference type="Gene3D" id="1.10.520.20">
    <property type="entry name" value="N-terminal domain of the delta subunit of the F1F0-ATP synthase"/>
    <property type="match status" value="1"/>
</dbReference>
<dbReference type="GO" id="GO:0005886">
    <property type="term" value="C:plasma membrane"/>
    <property type="evidence" value="ECO:0007669"/>
    <property type="project" value="UniProtKB-SubCell"/>
</dbReference>
<protein>
    <recommendedName>
        <fullName evidence="7">ATP synthase subunit delta</fullName>
    </recommendedName>
    <alternativeName>
        <fullName evidence="7">ATP synthase F(1) sector subunit delta</fullName>
    </alternativeName>
    <alternativeName>
        <fullName evidence="7">F-type ATPase subunit delta</fullName>
        <shortName evidence="7">F-ATPase subunit delta</shortName>
    </alternativeName>
</protein>
<keyword evidence="2 7" id="KW-0813">Transport</keyword>
<keyword evidence="9" id="KW-1185">Reference proteome</keyword>
<evidence type="ECO:0000256" key="7">
    <source>
        <dbReference type="HAMAP-Rule" id="MF_01416"/>
    </source>
</evidence>
<dbReference type="STRING" id="1120918.SAMN05216249_11123"/>
<organism evidence="8 9">
    <name type="scientific">Acetitomaculum ruminis DSM 5522</name>
    <dbReference type="NCBI Taxonomy" id="1120918"/>
    <lineage>
        <taxon>Bacteria</taxon>
        <taxon>Bacillati</taxon>
        <taxon>Bacillota</taxon>
        <taxon>Clostridia</taxon>
        <taxon>Lachnospirales</taxon>
        <taxon>Lachnospiraceae</taxon>
        <taxon>Acetitomaculum</taxon>
    </lineage>
</organism>
<comment type="function">
    <text evidence="7">This protein is part of the stalk that links CF(0) to CF(1). It either transmits conformational changes from CF(0) to CF(1) or is implicated in proton conduction.</text>
</comment>
<dbReference type="PRINTS" id="PR00125">
    <property type="entry name" value="ATPASEDELTA"/>
</dbReference>
<dbReference type="GO" id="GO:0046933">
    <property type="term" value="F:proton-transporting ATP synthase activity, rotational mechanism"/>
    <property type="evidence" value="ECO:0007669"/>
    <property type="project" value="UniProtKB-UniRule"/>
</dbReference>
<keyword evidence="4 7" id="KW-0406">Ion transport</keyword>
<dbReference type="Proteomes" id="UP000198838">
    <property type="component" value="Unassembled WGS sequence"/>
</dbReference>
<keyword evidence="7" id="KW-1003">Cell membrane</keyword>
<name>A0A1I0YRB7_9FIRM</name>
<keyword evidence="7" id="KW-0139">CF(1)</keyword>
<comment type="function">
    <text evidence="7">F(1)F(0) ATP synthase produces ATP from ADP in the presence of a proton or sodium gradient. F-type ATPases consist of two structural domains, F(1) containing the extramembraneous catalytic core and F(0) containing the membrane proton channel, linked together by a central stalk and a peripheral stalk. During catalysis, ATP synthesis in the catalytic domain of F(1) is coupled via a rotary mechanism of the central stalk subunits to proton translocation.</text>
</comment>